<name>A0A1B9I9G6_9TREE</name>
<protein>
    <submittedName>
        <fullName evidence="2">Uncharacterized protein</fullName>
    </submittedName>
</protein>
<reference evidence="2" key="1">
    <citation type="submission" date="2013-07" db="EMBL/GenBank/DDBJ databases">
        <title>The Genome Sequence of Cryptococcus pinus CBS10737.</title>
        <authorList>
            <consortium name="The Broad Institute Genome Sequencing Platform"/>
            <person name="Cuomo C."/>
            <person name="Litvintseva A."/>
            <person name="Chen Y."/>
            <person name="Heitman J."/>
            <person name="Sun S."/>
            <person name="Springer D."/>
            <person name="Dromer F."/>
            <person name="Young S.K."/>
            <person name="Zeng Q."/>
            <person name="Gargeya S."/>
            <person name="Fitzgerald M."/>
            <person name="Abouelleil A."/>
            <person name="Alvarado L."/>
            <person name="Berlin A.M."/>
            <person name="Chapman S.B."/>
            <person name="Dewar J."/>
            <person name="Goldberg J."/>
            <person name="Griggs A."/>
            <person name="Gujja S."/>
            <person name="Hansen M."/>
            <person name="Howarth C."/>
            <person name="Imamovic A."/>
            <person name="Larimer J."/>
            <person name="McCowan C."/>
            <person name="Murphy C."/>
            <person name="Pearson M."/>
            <person name="Priest M."/>
            <person name="Roberts A."/>
            <person name="Saif S."/>
            <person name="Shea T."/>
            <person name="Sykes S."/>
            <person name="Wortman J."/>
            <person name="Nusbaum C."/>
            <person name="Birren B."/>
        </authorList>
    </citation>
    <scope>NUCLEOTIDE SEQUENCE [LARGE SCALE GENOMIC DNA]</scope>
    <source>
        <strain evidence="2">CBS 10737</strain>
    </source>
</reference>
<evidence type="ECO:0000313" key="2">
    <source>
        <dbReference type="EMBL" id="OCF52140.1"/>
    </source>
</evidence>
<dbReference type="AlphaFoldDB" id="A0A1B9I9G6"/>
<sequence length="266" mass="30620">MPFFNSSSHSGSPYNSKTPIPIGVKSISPEIVDIDQEGDVNMSTSDNNQNDNRFDIRINQGQGIRSEPTTPSTNRKQYLNQLNERPSIGINMGISKKLTRRVQTGISNSIGSNNEFDQNEYDESSNKRRFSKEDERKQEEEEEMDDFDPMAPIDIFNSKAVLENEWDQIQKDMAQFLHKYAKDTLNNAYEHIFQVNYIFTSMNKEAQEALITGVEMIEKEEDGHENARKIITDFSNEMQRASDVLSRFSKKGNELNSLQVSQRKER</sequence>
<gene>
    <name evidence="2" type="ORF">I206_01425</name>
    <name evidence="3" type="ORF">I206_103571</name>
</gene>
<feature type="region of interest" description="Disordered" evidence="1">
    <location>
        <begin position="39"/>
        <end position="77"/>
    </location>
</feature>
<feature type="compositionally biased region" description="Polar residues" evidence="1">
    <location>
        <begin position="107"/>
        <end position="116"/>
    </location>
</feature>
<dbReference type="EMBL" id="CP144522">
    <property type="protein sequence ID" value="WWC69628.1"/>
    <property type="molecule type" value="Genomic_DNA"/>
</dbReference>
<evidence type="ECO:0000313" key="4">
    <source>
        <dbReference type="Proteomes" id="UP000094020"/>
    </source>
</evidence>
<dbReference type="Proteomes" id="UP000094020">
    <property type="component" value="Chromosome 4"/>
</dbReference>
<feature type="compositionally biased region" description="Polar residues" evidence="1">
    <location>
        <begin position="59"/>
        <end position="77"/>
    </location>
</feature>
<feature type="region of interest" description="Disordered" evidence="1">
    <location>
        <begin position="1"/>
        <end position="22"/>
    </location>
</feature>
<dbReference type="RefSeq" id="XP_019013359.1">
    <property type="nucleotide sequence ID" value="XM_019153198.1"/>
</dbReference>
<dbReference type="OrthoDB" id="2564761at2759"/>
<accession>A0A1B9I9G6</accession>
<keyword evidence="4" id="KW-1185">Reference proteome</keyword>
<reference evidence="2" key="3">
    <citation type="submission" date="2016-07" db="EMBL/GenBank/DDBJ databases">
        <title>Evolution of pathogenesis and genome organization in the Tremellales.</title>
        <authorList>
            <person name="Cuomo C."/>
            <person name="Litvintseva A."/>
            <person name="Heitman J."/>
            <person name="Chen Y."/>
            <person name="Sun S."/>
            <person name="Springer D."/>
            <person name="Dromer F."/>
            <person name="Young S."/>
            <person name="Zeng Q."/>
            <person name="Chapman S."/>
            <person name="Gujja S."/>
            <person name="Saif S."/>
            <person name="Birren B."/>
        </authorList>
    </citation>
    <scope>NUCLEOTIDE SEQUENCE</scope>
    <source>
        <strain evidence="2">CBS 10737</strain>
    </source>
</reference>
<feature type="compositionally biased region" description="Polar residues" evidence="1">
    <location>
        <begin position="41"/>
        <end position="51"/>
    </location>
</feature>
<dbReference type="EMBL" id="KI894008">
    <property type="protein sequence ID" value="OCF52140.1"/>
    <property type="molecule type" value="Genomic_DNA"/>
</dbReference>
<feature type="region of interest" description="Disordered" evidence="1">
    <location>
        <begin position="107"/>
        <end position="145"/>
    </location>
</feature>
<reference evidence="3" key="2">
    <citation type="submission" date="2013-07" db="EMBL/GenBank/DDBJ databases">
        <authorList>
            <consortium name="The Broad Institute Genome Sequencing Platform"/>
            <person name="Cuomo C."/>
            <person name="Litvintseva A."/>
            <person name="Chen Y."/>
            <person name="Heitman J."/>
            <person name="Sun S."/>
            <person name="Springer D."/>
            <person name="Dromer F."/>
            <person name="Young S.K."/>
            <person name="Zeng Q."/>
            <person name="Gargeya S."/>
            <person name="Fitzgerald M."/>
            <person name="Abouelleil A."/>
            <person name="Alvarado L."/>
            <person name="Berlin A.M."/>
            <person name="Chapman S.B."/>
            <person name="Dewar J."/>
            <person name="Goldberg J."/>
            <person name="Griggs A."/>
            <person name="Gujja S."/>
            <person name="Hansen M."/>
            <person name="Howarth C."/>
            <person name="Imamovic A."/>
            <person name="Larimer J."/>
            <person name="McCowan C."/>
            <person name="Murphy C."/>
            <person name="Pearson M."/>
            <person name="Priest M."/>
            <person name="Roberts A."/>
            <person name="Saif S."/>
            <person name="Shea T."/>
            <person name="Sykes S."/>
            <person name="Wortman J."/>
            <person name="Nusbaum C."/>
            <person name="Birren B."/>
        </authorList>
    </citation>
    <scope>NUCLEOTIDE SEQUENCE</scope>
    <source>
        <strain evidence="3">CBS 10737</strain>
    </source>
</reference>
<organism evidence="2">
    <name type="scientific">Kwoniella pini CBS 10737</name>
    <dbReference type="NCBI Taxonomy" id="1296096"/>
    <lineage>
        <taxon>Eukaryota</taxon>
        <taxon>Fungi</taxon>
        <taxon>Dikarya</taxon>
        <taxon>Basidiomycota</taxon>
        <taxon>Agaricomycotina</taxon>
        <taxon>Tremellomycetes</taxon>
        <taxon>Tremellales</taxon>
        <taxon>Cryptococcaceae</taxon>
        <taxon>Kwoniella</taxon>
    </lineage>
</organism>
<dbReference type="KEGG" id="kpin:30169794"/>
<dbReference type="GeneID" id="30169794"/>
<feature type="compositionally biased region" description="Low complexity" evidence="1">
    <location>
        <begin position="1"/>
        <end position="16"/>
    </location>
</feature>
<evidence type="ECO:0000313" key="3">
    <source>
        <dbReference type="EMBL" id="WWC69628.1"/>
    </source>
</evidence>
<proteinExistence type="predicted"/>
<reference evidence="3" key="4">
    <citation type="submission" date="2024-02" db="EMBL/GenBank/DDBJ databases">
        <title>Comparative genomics of Cryptococcus and Kwoniella reveals pathogenesis evolution and contrasting modes of karyotype evolution via chromosome fusion or intercentromeric recombination.</title>
        <authorList>
            <person name="Coelho M.A."/>
            <person name="David-Palma M."/>
            <person name="Shea T."/>
            <person name="Bowers K."/>
            <person name="McGinley-Smith S."/>
            <person name="Mohammad A.W."/>
            <person name="Gnirke A."/>
            <person name="Yurkov A.M."/>
            <person name="Nowrousian M."/>
            <person name="Sun S."/>
            <person name="Cuomo C.A."/>
            <person name="Heitman J."/>
        </authorList>
    </citation>
    <scope>NUCLEOTIDE SEQUENCE</scope>
    <source>
        <strain evidence="3">CBS 10737</strain>
    </source>
</reference>
<evidence type="ECO:0000256" key="1">
    <source>
        <dbReference type="SAM" id="MobiDB-lite"/>
    </source>
</evidence>